<reference evidence="12" key="1">
    <citation type="submission" date="2020-10" db="EMBL/GenBank/DDBJ databases">
        <title>Connecting structure to function with the recovery of over 1000 high-quality activated sludge metagenome-assembled genomes encoding full-length rRNA genes using long-read sequencing.</title>
        <authorList>
            <person name="Singleton C.M."/>
            <person name="Petriglieri F."/>
            <person name="Kristensen J.M."/>
            <person name="Kirkegaard R.H."/>
            <person name="Michaelsen T.Y."/>
            <person name="Andersen M.H."/>
            <person name="Karst S.M."/>
            <person name="Dueholm M.S."/>
            <person name="Nielsen P.H."/>
            <person name="Albertsen M."/>
        </authorList>
    </citation>
    <scope>NUCLEOTIDE SEQUENCE</scope>
    <source>
        <strain evidence="12">EsbW_18-Q3-R4-48_MAXAC.044</strain>
    </source>
</reference>
<name>A0A9D7FEL0_9RHOO</name>
<evidence type="ECO:0000256" key="1">
    <source>
        <dbReference type="ARBA" id="ARBA00004377"/>
    </source>
</evidence>
<dbReference type="AlphaFoldDB" id="A0A9D7FEL0"/>
<dbReference type="GO" id="GO:0015627">
    <property type="term" value="C:type II protein secretion system complex"/>
    <property type="evidence" value="ECO:0007669"/>
    <property type="project" value="InterPro"/>
</dbReference>
<evidence type="ECO:0000256" key="4">
    <source>
        <dbReference type="ARBA" id="ARBA00022481"/>
    </source>
</evidence>
<evidence type="ECO:0000256" key="8">
    <source>
        <dbReference type="ARBA" id="ARBA00023136"/>
    </source>
</evidence>
<keyword evidence="4" id="KW-0488">Methylation</keyword>
<dbReference type="InterPro" id="IPR045584">
    <property type="entry name" value="Pilin-like"/>
</dbReference>
<keyword evidence="7" id="KW-1133">Transmembrane helix</keyword>
<protein>
    <recommendedName>
        <fullName evidence="2">Type II secretion system protein H</fullName>
    </recommendedName>
    <alternativeName>
        <fullName evidence="10">General secretion pathway protein H</fullName>
    </alternativeName>
</protein>
<evidence type="ECO:0000256" key="2">
    <source>
        <dbReference type="ARBA" id="ARBA00021549"/>
    </source>
</evidence>
<dbReference type="Pfam" id="PF12019">
    <property type="entry name" value="GspH"/>
    <property type="match status" value="1"/>
</dbReference>
<feature type="domain" description="General secretion pathway GspH" evidence="11">
    <location>
        <begin position="34"/>
        <end position="118"/>
    </location>
</feature>
<keyword evidence="8" id="KW-0472">Membrane</keyword>
<keyword evidence="5" id="KW-0997">Cell inner membrane</keyword>
<sequence>MIELLIGVAVLGILLALGASSFRVWIGNMRIRTTAEAIQNGLQLARGEAVRRNALVRFQLVNDLTAGCADIDTSNRIVSYDNPAGACDAALLRDDVPVNDAAWQSGTAHTAEAYSGRGFGQCACRRGAVNLHFQRTRAACRRSWRPIRWSSTCSQLPPWAIARRCVACG</sequence>
<proteinExistence type="inferred from homology"/>
<dbReference type="Gene3D" id="3.55.40.10">
    <property type="entry name" value="minor pseudopilin epsh domain"/>
    <property type="match status" value="1"/>
</dbReference>
<evidence type="ECO:0000256" key="5">
    <source>
        <dbReference type="ARBA" id="ARBA00022519"/>
    </source>
</evidence>
<accession>A0A9D7FEL0</accession>
<organism evidence="12 13">
    <name type="scientific">Candidatus Propionivibrio dominans</name>
    <dbReference type="NCBI Taxonomy" id="2954373"/>
    <lineage>
        <taxon>Bacteria</taxon>
        <taxon>Pseudomonadati</taxon>
        <taxon>Pseudomonadota</taxon>
        <taxon>Betaproteobacteria</taxon>
        <taxon>Rhodocyclales</taxon>
        <taxon>Rhodocyclaceae</taxon>
        <taxon>Propionivibrio</taxon>
    </lineage>
</organism>
<evidence type="ECO:0000313" key="13">
    <source>
        <dbReference type="Proteomes" id="UP000886602"/>
    </source>
</evidence>
<evidence type="ECO:0000256" key="9">
    <source>
        <dbReference type="ARBA" id="ARBA00025772"/>
    </source>
</evidence>
<comment type="caution">
    <text evidence="12">The sequence shown here is derived from an EMBL/GenBank/DDBJ whole genome shotgun (WGS) entry which is preliminary data.</text>
</comment>
<dbReference type="SUPFAM" id="SSF54523">
    <property type="entry name" value="Pili subunits"/>
    <property type="match status" value="1"/>
</dbReference>
<evidence type="ECO:0000256" key="6">
    <source>
        <dbReference type="ARBA" id="ARBA00022692"/>
    </source>
</evidence>
<keyword evidence="3" id="KW-1003">Cell membrane</keyword>
<dbReference type="GO" id="GO:0005886">
    <property type="term" value="C:plasma membrane"/>
    <property type="evidence" value="ECO:0007669"/>
    <property type="project" value="UniProtKB-SubCell"/>
</dbReference>
<evidence type="ECO:0000313" key="12">
    <source>
        <dbReference type="EMBL" id="MBK7423660.1"/>
    </source>
</evidence>
<dbReference type="Proteomes" id="UP000886602">
    <property type="component" value="Unassembled WGS sequence"/>
</dbReference>
<evidence type="ECO:0000256" key="7">
    <source>
        <dbReference type="ARBA" id="ARBA00022989"/>
    </source>
</evidence>
<evidence type="ECO:0000256" key="3">
    <source>
        <dbReference type="ARBA" id="ARBA00022475"/>
    </source>
</evidence>
<dbReference type="InterPro" id="IPR022346">
    <property type="entry name" value="T2SS_GspH"/>
</dbReference>
<comment type="subcellular location">
    <subcellularLocation>
        <location evidence="1">Cell inner membrane</location>
        <topology evidence="1">Single-pass membrane protein</topology>
    </subcellularLocation>
</comment>
<evidence type="ECO:0000256" key="10">
    <source>
        <dbReference type="ARBA" id="ARBA00030775"/>
    </source>
</evidence>
<dbReference type="GO" id="GO:0015628">
    <property type="term" value="P:protein secretion by the type II secretion system"/>
    <property type="evidence" value="ECO:0007669"/>
    <property type="project" value="InterPro"/>
</dbReference>
<evidence type="ECO:0000259" key="11">
    <source>
        <dbReference type="Pfam" id="PF12019"/>
    </source>
</evidence>
<keyword evidence="6" id="KW-0812">Transmembrane</keyword>
<dbReference type="EMBL" id="JADJNC010000016">
    <property type="protein sequence ID" value="MBK7423660.1"/>
    <property type="molecule type" value="Genomic_DNA"/>
</dbReference>
<comment type="similarity">
    <text evidence="9">Belongs to the GSP H family.</text>
</comment>
<gene>
    <name evidence="12" type="ORF">IPJ48_11480</name>
</gene>